<name>A0ABY4ZYY2_9CAUL</name>
<dbReference type="Gene3D" id="3.40.50.1820">
    <property type="entry name" value="alpha/beta hydrolase"/>
    <property type="match status" value="1"/>
</dbReference>
<keyword evidence="1" id="KW-0378">Hydrolase</keyword>
<protein>
    <submittedName>
        <fullName evidence="1">Alpha/beta hydrolase</fullName>
    </submittedName>
</protein>
<dbReference type="Proteomes" id="UP001057520">
    <property type="component" value="Chromosome"/>
</dbReference>
<dbReference type="Pfam" id="PF06821">
    <property type="entry name" value="Ser_hydrolase"/>
    <property type="match status" value="1"/>
</dbReference>
<organism evidence="1 2">
    <name type="scientific">Caulobacter segnis</name>
    <dbReference type="NCBI Taxonomy" id="88688"/>
    <lineage>
        <taxon>Bacteria</taxon>
        <taxon>Pseudomonadati</taxon>
        <taxon>Pseudomonadota</taxon>
        <taxon>Alphaproteobacteria</taxon>
        <taxon>Caulobacterales</taxon>
        <taxon>Caulobacteraceae</taxon>
        <taxon>Caulobacter</taxon>
    </lineage>
</organism>
<accession>A0ABY4ZYY2</accession>
<dbReference type="GO" id="GO:0016787">
    <property type="term" value="F:hydrolase activity"/>
    <property type="evidence" value="ECO:0007669"/>
    <property type="project" value="UniProtKB-KW"/>
</dbReference>
<evidence type="ECO:0000313" key="1">
    <source>
        <dbReference type="EMBL" id="USQ97768.1"/>
    </source>
</evidence>
<proteinExistence type="predicted"/>
<evidence type="ECO:0000313" key="2">
    <source>
        <dbReference type="Proteomes" id="UP001057520"/>
    </source>
</evidence>
<dbReference type="InterPro" id="IPR029058">
    <property type="entry name" value="AB_hydrolase_fold"/>
</dbReference>
<dbReference type="EMBL" id="CP096040">
    <property type="protein sequence ID" value="USQ97768.1"/>
    <property type="molecule type" value="Genomic_DNA"/>
</dbReference>
<sequence>MARQLLFVQGAGAGAYDDWDSKLVSSLARKLGPIVEIRYPRMPDEADPRFSVWSSALTQEIDKLSEGAMLVGHSIGGTVLIHHLARMPPKIELAGVFLIAAPFIGNGGWPSDEISSTSDLGAKLPRIPIHLYQGDADDTVPPHHADLYAAAIPAAILHRLERRDHQLNDDMSEVAADILALL</sequence>
<gene>
    <name evidence="1" type="ORF">MZV50_09620</name>
</gene>
<dbReference type="SUPFAM" id="SSF53474">
    <property type="entry name" value="alpha/beta-Hydrolases"/>
    <property type="match status" value="1"/>
</dbReference>
<keyword evidence="2" id="KW-1185">Reference proteome</keyword>
<dbReference type="PANTHER" id="PTHR15394">
    <property type="entry name" value="SERINE HYDROLASE RBBP9"/>
    <property type="match status" value="1"/>
</dbReference>
<reference evidence="1 2" key="1">
    <citation type="submission" date="2022-04" db="EMBL/GenBank/DDBJ databases">
        <title>Genome sequence of soybean root-associated Caulobacter segnis RL271.</title>
        <authorList>
            <person name="Longley R."/>
            <person name="Bonito G."/>
            <person name="Trigodet F."/>
            <person name="Crosson S."/>
            <person name="Fiebig A."/>
        </authorList>
    </citation>
    <scope>NUCLEOTIDE SEQUENCE [LARGE SCALE GENOMIC DNA]</scope>
    <source>
        <strain evidence="1 2">RL271</strain>
    </source>
</reference>
<dbReference type="InterPro" id="IPR010662">
    <property type="entry name" value="RBBP9/YdeN"/>
</dbReference>
<dbReference type="PANTHER" id="PTHR15394:SF3">
    <property type="entry name" value="SERINE HYDROLASE RBBP9"/>
    <property type="match status" value="1"/>
</dbReference>